<comment type="caution">
    <text evidence="2">The sequence shown here is derived from an EMBL/GenBank/DDBJ whole genome shotgun (WGS) entry which is preliminary data.</text>
</comment>
<protein>
    <submittedName>
        <fullName evidence="2">Uncharacterized protein</fullName>
    </submittedName>
</protein>
<gene>
    <name evidence="2" type="ORF">HOLleu_26363</name>
</gene>
<feature type="region of interest" description="Disordered" evidence="1">
    <location>
        <begin position="1"/>
        <end position="37"/>
    </location>
</feature>
<organism evidence="2 3">
    <name type="scientific">Holothuria leucospilota</name>
    <name type="common">Black long sea cucumber</name>
    <name type="synonym">Mertensiothuria leucospilota</name>
    <dbReference type="NCBI Taxonomy" id="206669"/>
    <lineage>
        <taxon>Eukaryota</taxon>
        <taxon>Metazoa</taxon>
        <taxon>Echinodermata</taxon>
        <taxon>Eleutherozoa</taxon>
        <taxon>Echinozoa</taxon>
        <taxon>Holothuroidea</taxon>
        <taxon>Aspidochirotacea</taxon>
        <taxon>Aspidochirotida</taxon>
        <taxon>Holothuriidae</taxon>
        <taxon>Holothuria</taxon>
    </lineage>
</organism>
<sequence>MSKEISKFYTMLGKKRQSTKQRTGQLPSGRRLRDCPVPGCPAKGLKRVDGHLAAVHHLNKQSANYKLLLMQASSAADVPSTPAICIQANKSDPGPND</sequence>
<reference evidence="2" key="1">
    <citation type="submission" date="2021-10" db="EMBL/GenBank/DDBJ databases">
        <title>Tropical sea cucumber genome reveals ecological adaptation and Cuvierian tubules defense mechanism.</title>
        <authorList>
            <person name="Chen T."/>
        </authorList>
    </citation>
    <scope>NUCLEOTIDE SEQUENCE</scope>
    <source>
        <strain evidence="2">Nanhai2018</strain>
        <tissue evidence="2">Muscle</tissue>
    </source>
</reference>
<evidence type="ECO:0000256" key="1">
    <source>
        <dbReference type="SAM" id="MobiDB-lite"/>
    </source>
</evidence>
<evidence type="ECO:0000313" key="2">
    <source>
        <dbReference type="EMBL" id="KAJ8032730.1"/>
    </source>
</evidence>
<name>A0A9Q1H513_HOLLE</name>
<dbReference type="EMBL" id="JAIZAY010000012">
    <property type="protein sequence ID" value="KAJ8032730.1"/>
    <property type="molecule type" value="Genomic_DNA"/>
</dbReference>
<evidence type="ECO:0000313" key="3">
    <source>
        <dbReference type="Proteomes" id="UP001152320"/>
    </source>
</evidence>
<proteinExistence type="predicted"/>
<keyword evidence="3" id="KW-1185">Reference proteome</keyword>
<dbReference type="AlphaFoldDB" id="A0A9Q1H513"/>
<dbReference type="Proteomes" id="UP001152320">
    <property type="component" value="Chromosome 12"/>
</dbReference>
<accession>A0A9Q1H513</accession>